<dbReference type="Proteomes" id="UP000273982">
    <property type="component" value="Plasmid pGW6_1"/>
</dbReference>
<dbReference type="Pfam" id="PF03413">
    <property type="entry name" value="PepSY"/>
    <property type="match status" value="1"/>
</dbReference>
<evidence type="ECO:0000259" key="2">
    <source>
        <dbReference type="Pfam" id="PF03413"/>
    </source>
</evidence>
<dbReference type="InterPro" id="IPR025711">
    <property type="entry name" value="PepSY"/>
</dbReference>
<dbReference type="RefSeq" id="WP_124740481.1">
    <property type="nucleotide sequence ID" value="NZ_CP034087.1"/>
</dbReference>
<dbReference type="KEGG" id="mros:EHO51_18915"/>
<gene>
    <name evidence="3" type="ORF">EHO51_18915</name>
</gene>
<sequence>MKNLGHYGVRCGVVSLALLCAWPAMAYTGEKLAKDAKVSIDQARAIALRAHPGKITDEELEREAGGSGLRYSFDIRNGHVTQEVGVDANTGRVLENAREGKNPD</sequence>
<evidence type="ECO:0000313" key="3">
    <source>
        <dbReference type="EMBL" id="AZG78973.1"/>
    </source>
</evidence>
<evidence type="ECO:0000256" key="1">
    <source>
        <dbReference type="SAM" id="SignalP"/>
    </source>
</evidence>
<geneLocation type="plasmid" evidence="4">
    <name>pgw6_1</name>
</geneLocation>
<organism evidence="3 4">
    <name type="scientific">Methylocystis rosea</name>
    <dbReference type="NCBI Taxonomy" id="173366"/>
    <lineage>
        <taxon>Bacteria</taxon>
        <taxon>Pseudomonadati</taxon>
        <taxon>Pseudomonadota</taxon>
        <taxon>Alphaproteobacteria</taxon>
        <taxon>Hyphomicrobiales</taxon>
        <taxon>Methylocystaceae</taxon>
        <taxon>Methylocystis</taxon>
    </lineage>
</organism>
<keyword evidence="3" id="KW-0614">Plasmid</keyword>
<proteinExistence type="predicted"/>
<evidence type="ECO:0000313" key="4">
    <source>
        <dbReference type="Proteomes" id="UP000273982"/>
    </source>
</evidence>
<dbReference type="EMBL" id="CP034087">
    <property type="protein sequence ID" value="AZG78973.1"/>
    <property type="molecule type" value="Genomic_DNA"/>
</dbReference>
<feature type="domain" description="PepSY" evidence="2">
    <location>
        <begin position="37"/>
        <end position="95"/>
    </location>
</feature>
<protein>
    <submittedName>
        <fullName evidence="3">Peptidase M4</fullName>
    </submittedName>
</protein>
<dbReference type="Gene3D" id="3.10.450.40">
    <property type="match status" value="1"/>
</dbReference>
<name>A0A3G8MAH4_9HYPH</name>
<feature type="chain" id="PRO_5017944868" evidence="1">
    <location>
        <begin position="27"/>
        <end position="104"/>
    </location>
</feature>
<reference evidence="3 4" key="1">
    <citation type="submission" date="2018-11" db="EMBL/GenBank/DDBJ databases">
        <title>Genome squencing of methanotrophic bacteria isolated from alkaline groundwater in Korea.</title>
        <authorList>
            <person name="Nguyen L.N."/>
        </authorList>
    </citation>
    <scope>NUCLEOTIDE SEQUENCE [LARGE SCALE GENOMIC DNA]</scope>
    <source>
        <strain evidence="3 4">GW6</strain>
        <plasmid evidence="4">pgw6_1</plasmid>
    </source>
</reference>
<dbReference type="AlphaFoldDB" id="A0A3G8MAH4"/>
<keyword evidence="1" id="KW-0732">Signal</keyword>
<feature type="signal peptide" evidence="1">
    <location>
        <begin position="1"/>
        <end position="26"/>
    </location>
</feature>
<accession>A0A3G8MAH4</accession>